<evidence type="ECO:0000313" key="5">
    <source>
        <dbReference type="Proteomes" id="UP000292027"/>
    </source>
</evidence>
<dbReference type="Gene3D" id="3.20.20.80">
    <property type="entry name" value="Glycosidases"/>
    <property type="match status" value="2"/>
</dbReference>
<dbReference type="Pfam" id="PF02449">
    <property type="entry name" value="Glyco_hydro_42"/>
    <property type="match status" value="1"/>
</dbReference>
<dbReference type="InterPro" id="IPR008979">
    <property type="entry name" value="Galactose-bd-like_sf"/>
</dbReference>
<dbReference type="GO" id="GO:0009341">
    <property type="term" value="C:beta-galactosidase complex"/>
    <property type="evidence" value="ECO:0007669"/>
    <property type="project" value="InterPro"/>
</dbReference>
<dbReference type="CDD" id="cd03143">
    <property type="entry name" value="A4_beta-galactosidase_middle_domain"/>
    <property type="match status" value="1"/>
</dbReference>
<evidence type="ECO:0000259" key="3">
    <source>
        <dbReference type="Pfam" id="PF02449"/>
    </source>
</evidence>
<keyword evidence="2" id="KW-0326">Glycosidase</keyword>
<keyword evidence="1" id="KW-0378">Hydrolase</keyword>
<evidence type="ECO:0000256" key="1">
    <source>
        <dbReference type="ARBA" id="ARBA00022801"/>
    </source>
</evidence>
<organism evidence="4 5">
    <name type="scientific">Kribbella rubisoli</name>
    <dbReference type="NCBI Taxonomy" id="3075929"/>
    <lineage>
        <taxon>Bacteria</taxon>
        <taxon>Bacillati</taxon>
        <taxon>Actinomycetota</taxon>
        <taxon>Actinomycetes</taxon>
        <taxon>Propionibacteriales</taxon>
        <taxon>Kribbellaceae</taxon>
        <taxon>Kribbella</taxon>
    </lineage>
</organism>
<dbReference type="Gene3D" id="3.40.50.880">
    <property type="match status" value="1"/>
</dbReference>
<reference evidence="4 5" key="1">
    <citation type="journal article" date="2015" name="Stand. Genomic Sci.">
        <title>Genomic Encyclopedia of Bacterial and Archaeal Type Strains, Phase III: the genomes of soil and plant-associated and newly described type strains.</title>
        <authorList>
            <person name="Whitman W.B."/>
            <person name="Woyke T."/>
            <person name="Klenk H.P."/>
            <person name="Zhou Y."/>
            <person name="Lilburn T.G."/>
            <person name="Beck B.J."/>
            <person name="De Vos P."/>
            <person name="Vandamme P."/>
            <person name="Eisen J.A."/>
            <person name="Garrity G."/>
            <person name="Hugenholtz P."/>
            <person name="Kyrpides N.C."/>
        </authorList>
    </citation>
    <scope>NUCLEOTIDE SEQUENCE [LARGE SCALE GENOMIC DNA]</scope>
    <source>
        <strain evidence="4 5">VKM Ac-2540</strain>
    </source>
</reference>
<protein>
    <submittedName>
        <fullName evidence="4">Beta-galactosidase-like protein</fullName>
    </submittedName>
</protein>
<dbReference type="RefSeq" id="WP_157997209.1">
    <property type="nucleotide sequence ID" value="NZ_SHKR01000015.1"/>
</dbReference>
<dbReference type="InterPro" id="IPR013529">
    <property type="entry name" value="Glyco_hydro_42_N"/>
</dbReference>
<sequence length="1320" mass="143542">MELSRRSLLIGAAGVAAAGVSSSLPGGKAAAVAASATGGQATMHLPAKALRGFGTLSADSVRLAAGISLLRIQCASANAAELVHAKYLSDLVLLPGVVPTTVAVGGLRIPAYETSAGVVAAVIADDSVVVIAANGRDAFRSQAARGIPKGSRTSDFAARTTVPMYLDRYDKYGLLLYFQPFAQPLGWDKSKPYDYRLDFDFIDQNGAGAVLWDQELMLNTAEGMARVQDWAWAMEEFTKRGTPVHLNPQLYEGMWMTNRYREQMNAKMPQYSGWTGTAANYTYAVGQTSYSATTALDAELGLLQETVRTYAPSDNVVGWLEPHGELGGAPGSVLLTDFGPVADATFRTFLKDRYSSLSALGKAWYADPGRIRSWDDVHVPEVASFLGWGPDALDIGGSWRVSYPGAAAPPDGWDQPGFDDSSWGSLVMPGSDRVEFTARASMLARRTVEVGTDWLTKHPRVWLYLFDLNNNVANAPLAVSVNGHHTAGVPATILQHFGGVEVTDLLTAGPNLITVTLPNGFLGYRCYLTGDEPVQYPSLGPLRNAQWVDFQDWSRWTRQQAVRRGVEMIRQEDPERPVILMSPDPYADLLKQVAAAYGANFHNTGYMAGFWAEFHTLLARSAGRPSTAEPGNGAPNADQFKSFWGRWLTEGLNGVHYFQNQQEIMSRPDVLETFQANKAMYEAIGKYHVPAAEVAVLYDLRFVGHGGFPWNPEPNTWLPGGYYASNSGFALLPVCPRDGVSYLDFGDGTVDKYRVIVDANSPFMDEELVDQIEAWVRNGGTFVTYMQTGRHTSTDANAWPINRLTGYQVEGMDTYTVHPPALGQQSFSADAKHPLRAAPGQQVFTDTNWLAGAQGSGLRLRRIAPDAQDLLLWEDDGTVAAGMRKLGQGQIIHLGCHFEEIMDRNPAPDTTTFLGQVMDYLKVARVPARAANAIFRHYISNTGLHDFWVLYNDTADPVTTDLVFTTPAAPTVLSELNSSATTAVTKKSGIPGVYGITLGAHETRMFVSARADVAASPLEWLTVQRDWWAGTTEPEPNVLPTKAQLQRNAVDITNDWAFLPVDNSTPEQIAALVAADADDSGWERHDLGIFTLPNHPDVRHAVMRKRFTIPAGWSTGEIQLWLWMDRENTIFHDSGRIYLDGVMLNDFSSGGLAGVPANTLLPPGEHVIALEIKGATVGTGVTASAWAYRIPEPDARQDLTGTWTVTGLDSIHDGGEATLPGTFTGSYAARDVTIDPAHKGSQAVVYIHRTGASINGILINGTFIGDLYPATKVGDTLLVNITSKIDYGRPNRIELVAANPNGPSTVPKIEIRYYNPTVYP</sequence>
<evidence type="ECO:0000313" key="4">
    <source>
        <dbReference type="EMBL" id="RZU11392.1"/>
    </source>
</evidence>
<dbReference type="SUPFAM" id="SSF49785">
    <property type="entry name" value="Galactose-binding domain-like"/>
    <property type="match status" value="1"/>
</dbReference>
<dbReference type="GO" id="GO:0004565">
    <property type="term" value="F:beta-galactosidase activity"/>
    <property type="evidence" value="ECO:0007669"/>
    <property type="project" value="InterPro"/>
</dbReference>
<keyword evidence="5" id="KW-1185">Reference proteome</keyword>
<accession>A0A4Q7WMR1</accession>
<dbReference type="SUPFAM" id="SSF52317">
    <property type="entry name" value="Class I glutamine amidotransferase-like"/>
    <property type="match status" value="1"/>
</dbReference>
<dbReference type="Proteomes" id="UP000292027">
    <property type="component" value="Unassembled WGS sequence"/>
</dbReference>
<comment type="caution">
    <text evidence="4">The sequence shown here is derived from an EMBL/GenBank/DDBJ whole genome shotgun (WGS) entry which is preliminary data.</text>
</comment>
<evidence type="ECO:0000256" key="2">
    <source>
        <dbReference type="ARBA" id="ARBA00023295"/>
    </source>
</evidence>
<dbReference type="InterPro" id="IPR029062">
    <property type="entry name" value="Class_I_gatase-like"/>
</dbReference>
<dbReference type="GO" id="GO:0005975">
    <property type="term" value="P:carbohydrate metabolic process"/>
    <property type="evidence" value="ECO:0007669"/>
    <property type="project" value="InterPro"/>
</dbReference>
<dbReference type="PROSITE" id="PS51318">
    <property type="entry name" value="TAT"/>
    <property type="match status" value="1"/>
</dbReference>
<feature type="domain" description="Glycoside hydrolase family 42 N-terminal" evidence="3">
    <location>
        <begin position="234"/>
        <end position="384"/>
    </location>
</feature>
<dbReference type="EMBL" id="SHKR01000015">
    <property type="protein sequence ID" value="RZU11392.1"/>
    <property type="molecule type" value="Genomic_DNA"/>
</dbReference>
<name>A0A4Q7WMR1_9ACTN</name>
<gene>
    <name evidence="4" type="ORF">EV645_6559</name>
</gene>
<dbReference type="InterPro" id="IPR006311">
    <property type="entry name" value="TAT_signal"/>
</dbReference>
<dbReference type="OrthoDB" id="9761045at2"/>
<proteinExistence type="predicted"/>